<dbReference type="RefSeq" id="WP_171220158.1">
    <property type="nucleotide sequence ID" value="NZ_JABEPP010000006.1"/>
</dbReference>
<dbReference type="AlphaFoldDB" id="A0A849IA21"/>
<evidence type="ECO:0008006" key="4">
    <source>
        <dbReference type="Google" id="ProtNLM"/>
    </source>
</evidence>
<evidence type="ECO:0000256" key="1">
    <source>
        <dbReference type="SAM" id="MobiDB-lite"/>
    </source>
</evidence>
<dbReference type="InterPro" id="IPR035924">
    <property type="entry name" value="FlaG-like_sf"/>
</dbReference>
<proteinExistence type="predicted"/>
<dbReference type="Gene3D" id="3.30.160.170">
    <property type="entry name" value="FlaG-like"/>
    <property type="match status" value="1"/>
</dbReference>
<feature type="region of interest" description="Disordered" evidence="1">
    <location>
        <begin position="26"/>
        <end position="67"/>
    </location>
</feature>
<reference evidence="2 3" key="1">
    <citation type="submission" date="2020-04" db="EMBL/GenBank/DDBJ databases">
        <title>Enterovirga sp. isolate from soil.</title>
        <authorList>
            <person name="Chea S."/>
            <person name="Kim D.-U."/>
        </authorList>
    </citation>
    <scope>NUCLEOTIDE SEQUENCE [LARGE SCALE GENOMIC DNA]</scope>
    <source>
        <strain evidence="2 3">DB1703</strain>
    </source>
</reference>
<accession>A0A849IA21</accession>
<sequence length="126" mass="13617">MEVVSSARISVLPGLGEAPRVVAAPAPDSVRTELPAQATVQQSAASQKPANETRNAEPDPRTDVSRNVTIDASTQALVFQTINERSGEVVRQVPDQALLRIRAYARELRDAEAESAETERQVTRIA</sequence>
<keyword evidence="3" id="KW-1185">Reference proteome</keyword>
<protein>
    <recommendedName>
        <fullName evidence="4">Flagellar protein FlaG</fullName>
    </recommendedName>
</protein>
<name>A0A849IA21_9HYPH</name>
<organism evidence="2 3">
    <name type="scientific">Enterovirga aerilata</name>
    <dbReference type="NCBI Taxonomy" id="2730920"/>
    <lineage>
        <taxon>Bacteria</taxon>
        <taxon>Pseudomonadati</taxon>
        <taxon>Pseudomonadota</taxon>
        <taxon>Alphaproteobacteria</taxon>
        <taxon>Hyphomicrobiales</taxon>
        <taxon>Methylobacteriaceae</taxon>
        <taxon>Enterovirga</taxon>
    </lineage>
</organism>
<dbReference type="EMBL" id="JABEPP010000006">
    <property type="protein sequence ID" value="NNM74704.1"/>
    <property type="molecule type" value="Genomic_DNA"/>
</dbReference>
<gene>
    <name evidence="2" type="ORF">HJG44_20290</name>
</gene>
<evidence type="ECO:0000313" key="2">
    <source>
        <dbReference type="EMBL" id="NNM74704.1"/>
    </source>
</evidence>
<comment type="caution">
    <text evidence="2">The sequence shown here is derived from an EMBL/GenBank/DDBJ whole genome shotgun (WGS) entry which is preliminary data.</text>
</comment>
<feature type="compositionally biased region" description="Low complexity" evidence="1">
    <location>
        <begin position="36"/>
        <end position="47"/>
    </location>
</feature>
<feature type="compositionally biased region" description="Basic and acidic residues" evidence="1">
    <location>
        <begin position="54"/>
        <end position="64"/>
    </location>
</feature>
<dbReference type="Proteomes" id="UP000564885">
    <property type="component" value="Unassembled WGS sequence"/>
</dbReference>
<dbReference type="SUPFAM" id="SSF160214">
    <property type="entry name" value="FlaG-like"/>
    <property type="match status" value="1"/>
</dbReference>
<evidence type="ECO:0000313" key="3">
    <source>
        <dbReference type="Proteomes" id="UP000564885"/>
    </source>
</evidence>